<dbReference type="GO" id="GO:0016868">
    <property type="term" value="F:intramolecular phosphotransferase activity"/>
    <property type="evidence" value="ECO:0007669"/>
    <property type="project" value="InterPro"/>
</dbReference>
<dbReference type="InterPro" id="IPR036900">
    <property type="entry name" value="A-D-PHexomutase_C_sf"/>
</dbReference>
<evidence type="ECO:0008006" key="3">
    <source>
        <dbReference type="Google" id="ProtNLM"/>
    </source>
</evidence>
<gene>
    <name evidence="1" type="ORF">AWM79_08980</name>
</gene>
<accession>A0A0X1T026</accession>
<reference evidence="2" key="1">
    <citation type="submission" date="2016-01" db="EMBL/GenBank/DDBJ databases">
        <authorList>
            <person name="Storey N.H."/>
            <person name="Neuman B.W."/>
        </authorList>
    </citation>
    <scope>NUCLEOTIDE SEQUENCE [LARGE SCALE GENOMIC DNA]</scope>
    <source>
        <strain evidence="2">NCPPB 2472</strain>
    </source>
</reference>
<protein>
    <recommendedName>
        <fullName evidence="3">Phosphomannomutase</fullName>
    </recommendedName>
</protein>
<proteinExistence type="predicted"/>
<sequence>MVERMGLFPSSGEICRQVTDPLAVLERIKTLHAALALEIDEVEGLKLVLNDWRCKLRISPTESAISLHVESRGDVALMQAKTSELLDQIDGRRGEHAGL</sequence>
<dbReference type="SUPFAM" id="SSF55957">
    <property type="entry name" value="Phosphoglucomutase, C-terminal domain"/>
    <property type="match status" value="1"/>
</dbReference>
<dbReference type="Proteomes" id="UP000063229">
    <property type="component" value="Chromosome"/>
</dbReference>
<dbReference type="STRING" id="46677.AWM79_08980"/>
<dbReference type="Gene3D" id="3.30.310.50">
    <property type="entry name" value="Alpha-D-phosphohexomutase, C-terminal domain"/>
    <property type="match status" value="1"/>
</dbReference>
<evidence type="ECO:0000313" key="2">
    <source>
        <dbReference type="Proteomes" id="UP000063229"/>
    </source>
</evidence>
<evidence type="ECO:0000313" key="1">
    <source>
        <dbReference type="EMBL" id="AMB85431.1"/>
    </source>
</evidence>
<organism evidence="1 2">
    <name type="scientific">Pseudomonas agarici</name>
    <dbReference type="NCBI Taxonomy" id="46677"/>
    <lineage>
        <taxon>Bacteria</taxon>
        <taxon>Pseudomonadati</taxon>
        <taxon>Pseudomonadota</taxon>
        <taxon>Gammaproteobacteria</taxon>
        <taxon>Pseudomonadales</taxon>
        <taxon>Pseudomonadaceae</taxon>
        <taxon>Pseudomonas</taxon>
    </lineage>
</organism>
<keyword evidence="2" id="KW-1185">Reference proteome</keyword>
<dbReference type="AlphaFoldDB" id="A0A0X1T026"/>
<dbReference type="EMBL" id="CP014135">
    <property type="protein sequence ID" value="AMB85431.1"/>
    <property type="molecule type" value="Genomic_DNA"/>
</dbReference>
<dbReference type="KEGG" id="pagb:AWM79_08980"/>
<name>A0A0X1T026_PSEAA</name>